<keyword evidence="1" id="KW-0238">DNA-binding</keyword>
<dbReference type="Proteomes" id="UP000223596">
    <property type="component" value="Unassembled WGS sequence"/>
</dbReference>
<comment type="caution">
    <text evidence="3">The sequence shown here is derived from an EMBL/GenBank/DDBJ whole genome shotgun (WGS) entry which is preliminary data.</text>
</comment>
<dbReference type="SMART" id="SM00530">
    <property type="entry name" value="HTH_XRE"/>
    <property type="match status" value="1"/>
</dbReference>
<evidence type="ECO:0000259" key="2">
    <source>
        <dbReference type="PROSITE" id="PS50943"/>
    </source>
</evidence>
<evidence type="ECO:0000313" key="3">
    <source>
        <dbReference type="EMBL" id="PFH03599.1"/>
    </source>
</evidence>
<dbReference type="InterPro" id="IPR010982">
    <property type="entry name" value="Lambda_DNA-bd_dom_sf"/>
</dbReference>
<dbReference type="RefSeq" id="WP_003521766.1">
    <property type="nucleotide sequence ID" value="NZ_CP013828.1"/>
</dbReference>
<dbReference type="EMBL" id="PDBW01000001">
    <property type="protein sequence ID" value="PFH03599.1"/>
    <property type="molecule type" value="Genomic_DNA"/>
</dbReference>
<sequence>MKEINIARTIVKMRREKGLTQEDIANYIGVSKASVSKWETGQSYPDITFLPQLATLFNISIDELMGYEPQMSKEDIRKLYVKLSADFASKPFDEVLNSCREIAKKYFSCFYLLFHIGLLLVNNSTESGDKEKTLSVLSEAKELFVRVKTESDDAELVQLSLCMEACCALMMGNPNEVIELLEGTRKKIISSETILASAYQMIGKSKEAKMTLQAAIYQHMCNLFSALTDYLLLCTDTPEQFDKTLKRANDIAEAFDLKKLHPSLLMKLYIIAAQGYMMLGSKEKSLEILEKYTELVTGDIYPLQLKGDEYFNLIDQWIEELDLGNALPRDEKIIRKSMADGVINNPAFTILADEIRFRRIAEKLKNNCYQQDAP</sequence>
<dbReference type="Pfam" id="PF01381">
    <property type="entry name" value="HTH_3"/>
    <property type="match status" value="1"/>
</dbReference>
<protein>
    <submittedName>
        <fullName evidence="3">Ribosome-binding protein aMBF1 (Putative translation factor)</fullName>
    </submittedName>
</protein>
<dbReference type="Gene3D" id="1.25.40.10">
    <property type="entry name" value="Tetratricopeptide repeat domain"/>
    <property type="match status" value="1"/>
</dbReference>
<reference evidence="3 4" key="1">
    <citation type="submission" date="2017-09" db="EMBL/GenBank/DDBJ databases">
        <title>Evaluation of Pacific Biosciences Sequencing Technology to Finishing C. thermocellum Genome Sequences.</title>
        <authorList>
            <person name="Brown S."/>
        </authorList>
    </citation>
    <scope>NUCLEOTIDE SEQUENCE [LARGE SCALE GENOMIC DNA]</scope>
    <source>
        <strain evidence="3 4">AD2</strain>
    </source>
</reference>
<organism evidence="3 4">
    <name type="scientific">Acetivibrio thermocellus AD2</name>
    <dbReference type="NCBI Taxonomy" id="1138384"/>
    <lineage>
        <taxon>Bacteria</taxon>
        <taxon>Bacillati</taxon>
        <taxon>Bacillota</taxon>
        <taxon>Clostridia</taxon>
        <taxon>Eubacteriales</taxon>
        <taxon>Oscillospiraceae</taxon>
        <taxon>Acetivibrio</taxon>
    </lineage>
</organism>
<evidence type="ECO:0000256" key="1">
    <source>
        <dbReference type="ARBA" id="ARBA00023125"/>
    </source>
</evidence>
<dbReference type="GO" id="GO:0003677">
    <property type="term" value="F:DNA binding"/>
    <property type="evidence" value="ECO:0007669"/>
    <property type="project" value="UniProtKB-KW"/>
</dbReference>
<dbReference type="AlphaFoldDB" id="A0AB36TI90"/>
<dbReference type="PANTHER" id="PTHR46558:SF11">
    <property type="entry name" value="HTH-TYPE TRANSCRIPTIONAL REGULATOR XRE"/>
    <property type="match status" value="1"/>
</dbReference>
<evidence type="ECO:0000313" key="4">
    <source>
        <dbReference type="Proteomes" id="UP000223596"/>
    </source>
</evidence>
<dbReference type="PANTHER" id="PTHR46558">
    <property type="entry name" value="TRACRIPTIONAL REGULATORY PROTEIN-RELATED-RELATED"/>
    <property type="match status" value="1"/>
</dbReference>
<dbReference type="Gene3D" id="1.10.260.40">
    <property type="entry name" value="lambda repressor-like DNA-binding domains"/>
    <property type="match status" value="1"/>
</dbReference>
<proteinExistence type="predicted"/>
<accession>A0AB36TI90</accession>
<gene>
    <name evidence="3" type="ORF">M972_112410</name>
</gene>
<name>A0AB36TI90_ACETH</name>
<dbReference type="SUPFAM" id="SSF47413">
    <property type="entry name" value="lambda repressor-like DNA-binding domains"/>
    <property type="match status" value="1"/>
</dbReference>
<feature type="domain" description="HTH cro/C1-type" evidence="2">
    <location>
        <begin position="10"/>
        <end position="64"/>
    </location>
</feature>
<dbReference type="PROSITE" id="PS50943">
    <property type="entry name" value="HTH_CROC1"/>
    <property type="match status" value="1"/>
</dbReference>
<dbReference type="InterPro" id="IPR001387">
    <property type="entry name" value="Cro/C1-type_HTH"/>
</dbReference>
<dbReference type="InterPro" id="IPR011990">
    <property type="entry name" value="TPR-like_helical_dom_sf"/>
</dbReference>
<dbReference type="CDD" id="cd00093">
    <property type="entry name" value="HTH_XRE"/>
    <property type="match status" value="1"/>
</dbReference>